<dbReference type="STRING" id="430453.SAMN04487962_10117"/>
<evidence type="ECO:0008006" key="3">
    <source>
        <dbReference type="Google" id="ProtNLM"/>
    </source>
</evidence>
<dbReference type="Proteomes" id="UP000198762">
    <property type="component" value="Unassembled WGS sequence"/>
</dbReference>
<gene>
    <name evidence="1" type="ORF">SAMN04487962_10117</name>
</gene>
<dbReference type="RefSeq" id="WP_091848202.1">
    <property type="nucleotide sequence ID" value="NZ_FOHZ01000001.1"/>
</dbReference>
<proteinExistence type="predicted"/>
<dbReference type="AlphaFoldDB" id="A0A1H9Y8A8"/>
<accession>A0A1H9Y8A8</accession>
<protein>
    <recommendedName>
        <fullName evidence="3">Bacterial condensin subunit MukE</fullName>
    </recommendedName>
</protein>
<keyword evidence="2" id="KW-1185">Reference proteome</keyword>
<dbReference type="InterPro" id="IPR053841">
    <property type="entry name" value="MksE"/>
</dbReference>
<name>A0A1H9Y8A8_9GAMM</name>
<dbReference type="EMBL" id="FOHZ01000001">
    <property type="protein sequence ID" value="SES65032.1"/>
    <property type="molecule type" value="Genomic_DNA"/>
</dbReference>
<sequence length="197" mass="22778">MSNTSQFQQIASNLPNLAHLFRWFNRGRHLNRISEPVLWEELERNLDDYVAIFTALGFDLRLDGRGFAWFHQDDGSSNTNKATRQLALLFMVIFDTQADAGIPLMKFEHWRIDQTLLTTVFEQHQDLLKAEELDLSGLASLMRTAENFGFARYDSGAWQLLPAVCRYLDHYEELASQVDQDEDVSWASDQDDEDNSL</sequence>
<organism evidence="1 2">
    <name type="scientific">Marinobacter segnicrescens</name>
    <dbReference type="NCBI Taxonomy" id="430453"/>
    <lineage>
        <taxon>Bacteria</taxon>
        <taxon>Pseudomonadati</taxon>
        <taxon>Pseudomonadota</taxon>
        <taxon>Gammaproteobacteria</taxon>
        <taxon>Pseudomonadales</taxon>
        <taxon>Marinobacteraceae</taxon>
        <taxon>Marinobacter</taxon>
    </lineage>
</organism>
<evidence type="ECO:0000313" key="2">
    <source>
        <dbReference type="Proteomes" id="UP000198762"/>
    </source>
</evidence>
<evidence type="ECO:0000313" key="1">
    <source>
        <dbReference type="EMBL" id="SES65032.1"/>
    </source>
</evidence>
<dbReference type="Pfam" id="PF21980">
    <property type="entry name" value="MksE"/>
    <property type="match status" value="1"/>
</dbReference>
<reference evidence="2" key="1">
    <citation type="submission" date="2016-10" db="EMBL/GenBank/DDBJ databases">
        <authorList>
            <person name="Varghese N."/>
            <person name="Submissions S."/>
        </authorList>
    </citation>
    <scope>NUCLEOTIDE SEQUENCE [LARGE SCALE GENOMIC DNA]</scope>
    <source>
        <strain evidence="2">CGMCC 1.6489</strain>
    </source>
</reference>
<dbReference type="OrthoDB" id="5567958at2"/>